<protein>
    <submittedName>
        <fullName evidence="2">Uncharacterized protein</fullName>
    </submittedName>
</protein>
<evidence type="ECO:0000256" key="1">
    <source>
        <dbReference type="SAM" id="MobiDB-lite"/>
    </source>
</evidence>
<organism evidence="2 3">
    <name type="scientific">Trichonephila clavata</name>
    <name type="common">Joro spider</name>
    <name type="synonym">Nephila clavata</name>
    <dbReference type="NCBI Taxonomy" id="2740835"/>
    <lineage>
        <taxon>Eukaryota</taxon>
        <taxon>Metazoa</taxon>
        <taxon>Ecdysozoa</taxon>
        <taxon>Arthropoda</taxon>
        <taxon>Chelicerata</taxon>
        <taxon>Arachnida</taxon>
        <taxon>Araneae</taxon>
        <taxon>Araneomorphae</taxon>
        <taxon>Entelegynae</taxon>
        <taxon>Araneoidea</taxon>
        <taxon>Nephilidae</taxon>
        <taxon>Trichonephila</taxon>
    </lineage>
</organism>
<dbReference type="EMBL" id="BMAO01036508">
    <property type="protein sequence ID" value="GFR11138.1"/>
    <property type="molecule type" value="Genomic_DNA"/>
</dbReference>
<sequence>MVSLQNRANLSPSTKDYRGEEQFNEPSLIFEPHYGAVTKVDTQALEMVRSGGIVPNKNMTCLMRDTVFKRVRVNVEEWAEGVGCRLKQLVLDLRLLCEGDDPCPQVEEGVGCDDD</sequence>
<accession>A0A8X6J5M5</accession>
<dbReference type="OrthoDB" id="6437254at2759"/>
<reference evidence="2" key="1">
    <citation type="submission" date="2020-07" db="EMBL/GenBank/DDBJ databases">
        <title>Multicomponent nature underlies the extraordinary mechanical properties of spider dragline silk.</title>
        <authorList>
            <person name="Kono N."/>
            <person name="Nakamura H."/>
            <person name="Mori M."/>
            <person name="Yoshida Y."/>
            <person name="Ohtoshi R."/>
            <person name="Malay A.D."/>
            <person name="Moran D.A.P."/>
            <person name="Tomita M."/>
            <person name="Numata K."/>
            <person name="Arakawa K."/>
        </authorList>
    </citation>
    <scope>NUCLEOTIDE SEQUENCE</scope>
</reference>
<evidence type="ECO:0000313" key="3">
    <source>
        <dbReference type="Proteomes" id="UP000887116"/>
    </source>
</evidence>
<proteinExistence type="predicted"/>
<feature type="region of interest" description="Disordered" evidence="1">
    <location>
        <begin position="1"/>
        <end position="22"/>
    </location>
</feature>
<dbReference type="Proteomes" id="UP000887116">
    <property type="component" value="Unassembled WGS sequence"/>
</dbReference>
<feature type="compositionally biased region" description="Polar residues" evidence="1">
    <location>
        <begin position="1"/>
        <end position="14"/>
    </location>
</feature>
<name>A0A8X6J5M5_TRICU</name>
<keyword evidence="3" id="KW-1185">Reference proteome</keyword>
<comment type="caution">
    <text evidence="2">The sequence shown here is derived from an EMBL/GenBank/DDBJ whole genome shotgun (WGS) entry which is preliminary data.</text>
</comment>
<gene>
    <name evidence="2" type="ORF">TNCT_644291</name>
</gene>
<dbReference type="AlphaFoldDB" id="A0A8X6J5M5"/>
<evidence type="ECO:0000313" key="2">
    <source>
        <dbReference type="EMBL" id="GFR11138.1"/>
    </source>
</evidence>